<dbReference type="Gene3D" id="1.10.1740.10">
    <property type="match status" value="1"/>
</dbReference>
<evidence type="ECO:0000313" key="7">
    <source>
        <dbReference type="Proteomes" id="UP000198736"/>
    </source>
</evidence>
<keyword evidence="2" id="KW-0731">Sigma factor</keyword>
<dbReference type="InterPro" id="IPR039425">
    <property type="entry name" value="RNA_pol_sigma-70-like"/>
</dbReference>
<dbReference type="SUPFAM" id="SSF88946">
    <property type="entry name" value="Sigma2 domain of RNA polymerase sigma factors"/>
    <property type="match status" value="1"/>
</dbReference>
<sequence>MRIGLCHNCGQGEEEACETVVTHYQETLIRMARRYVANRATAEKVVQESWMAVMNGLNRFESRSSLHAWICGILITRQRIEASERNDRMSSQTSNRKPKDGAANPTSLDSDHAGRGPGRQRSPSSFGTTIASCDRWRRSMTTRLLSLV</sequence>
<dbReference type="AlphaFoldDB" id="A0A0S4LQ70"/>
<reference evidence="7" key="1">
    <citation type="submission" date="2015-10" db="EMBL/GenBank/DDBJ databases">
        <authorList>
            <person name="Luecker S."/>
            <person name="Luecker S."/>
        </authorList>
    </citation>
    <scope>NUCLEOTIDE SEQUENCE [LARGE SCALE GENOMIC DNA]</scope>
</reference>
<dbReference type="Pfam" id="PF04542">
    <property type="entry name" value="Sigma70_r2"/>
    <property type="match status" value="1"/>
</dbReference>
<feature type="compositionally biased region" description="Polar residues" evidence="4">
    <location>
        <begin position="121"/>
        <end position="130"/>
    </location>
</feature>
<dbReference type="Proteomes" id="UP000198736">
    <property type="component" value="Unassembled WGS sequence"/>
</dbReference>
<evidence type="ECO:0000256" key="4">
    <source>
        <dbReference type="SAM" id="MobiDB-lite"/>
    </source>
</evidence>
<keyword evidence="7" id="KW-1185">Reference proteome</keyword>
<evidence type="ECO:0000256" key="3">
    <source>
        <dbReference type="ARBA" id="ARBA00023163"/>
    </source>
</evidence>
<evidence type="ECO:0000259" key="5">
    <source>
        <dbReference type="Pfam" id="PF04542"/>
    </source>
</evidence>
<dbReference type="PANTHER" id="PTHR43133">
    <property type="entry name" value="RNA POLYMERASE ECF-TYPE SIGMA FACTO"/>
    <property type="match status" value="1"/>
</dbReference>
<keyword evidence="3" id="KW-0804">Transcription</keyword>
<dbReference type="RefSeq" id="WP_090900931.1">
    <property type="nucleotide sequence ID" value="NZ_CZPZ01000033.1"/>
</dbReference>
<dbReference type="EMBL" id="CZPZ01000033">
    <property type="protein sequence ID" value="CUS38845.1"/>
    <property type="molecule type" value="Genomic_DNA"/>
</dbReference>
<proteinExistence type="predicted"/>
<protein>
    <recommendedName>
        <fullName evidence="5">RNA polymerase sigma-70 region 2 domain-containing protein</fullName>
    </recommendedName>
</protein>
<dbReference type="InterPro" id="IPR007627">
    <property type="entry name" value="RNA_pol_sigma70_r2"/>
</dbReference>
<feature type="region of interest" description="Disordered" evidence="4">
    <location>
        <begin position="82"/>
        <end position="130"/>
    </location>
</feature>
<organism evidence="6 7">
    <name type="scientific">Candidatus Nitrospira nitrificans</name>
    <dbReference type="NCBI Taxonomy" id="1742973"/>
    <lineage>
        <taxon>Bacteria</taxon>
        <taxon>Pseudomonadati</taxon>
        <taxon>Nitrospirota</taxon>
        <taxon>Nitrospiria</taxon>
        <taxon>Nitrospirales</taxon>
        <taxon>Nitrospiraceae</taxon>
        <taxon>Nitrospira</taxon>
    </lineage>
</organism>
<dbReference type="STRING" id="1742973.COMA2_60016"/>
<keyword evidence="1" id="KW-0805">Transcription regulation</keyword>
<accession>A0A0S4LQ70</accession>
<dbReference type="PANTHER" id="PTHR43133:SF25">
    <property type="entry name" value="RNA POLYMERASE SIGMA FACTOR RFAY-RELATED"/>
    <property type="match status" value="1"/>
</dbReference>
<evidence type="ECO:0000256" key="2">
    <source>
        <dbReference type="ARBA" id="ARBA00023082"/>
    </source>
</evidence>
<evidence type="ECO:0000256" key="1">
    <source>
        <dbReference type="ARBA" id="ARBA00023015"/>
    </source>
</evidence>
<dbReference type="GO" id="GO:0016987">
    <property type="term" value="F:sigma factor activity"/>
    <property type="evidence" value="ECO:0007669"/>
    <property type="project" value="UniProtKB-KW"/>
</dbReference>
<evidence type="ECO:0000313" key="6">
    <source>
        <dbReference type="EMBL" id="CUS38845.1"/>
    </source>
</evidence>
<gene>
    <name evidence="6" type="ORF">COMA2_60016</name>
</gene>
<name>A0A0S4LQ70_9BACT</name>
<feature type="domain" description="RNA polymerase sigma-70 region 2" evidence="5">
    <location>
        <begin position="21"/>
        <end position="74"/>
    </location>
</feature>
<dbReference type="GO" id="GO:0006352">
    <property type="term" value="P:DNA-templated transcription initiation"/>
    <property type="evidence" value="ECO:0007669"/>
    <property type="project" value="InterPro"/>
</dbReference>
<dbReference type="OrthoDB" id="5244716at2"/>
<dbReference type="InterPro" id="IPR013325">
    <property type="entry name" value="RNA_pol_sigma_r2"/>
</dbReference>